<feature type="region of interest" description="Disordered" evidence="4">
    <location>
        <begin position="377"/>
        <end position="419"/>
    </location>
</feature>
<dbReference type="InterPro" id="IPR050612">
    <property type="entry name" value="Prok_Mopterin_Oxidored"/>
</dbReference>
<dbReference type="InterPro" id="IPR006656">
    <property type="entry name" value="Mopterin_OxRdtase"/>
</dbReference>
<dbReference type="GO" id="GO:0009055">
    <property type="term" value="F:electron transfer activity"/>
    <property type="evidence" value="ECO:0007669"/>
    <property type="project" value="TreeGrafter"/>
</dbReference>
<dbReference type="Gene3D" id="3.40.50.740">
    <property type="match status" value="1"/>
</dbReference>
<name>A0A7W8MAN7_9BURK</name>
<feature type="chain" id="PRO_5030964988" evidence="5">
    <location>
        <begin position="35"/>
        <end position="419"/>
    </location>
</feature>
<accession>A0A7W8MAN7</accession>
<comment type="cofactor">
    <cofactor evidence="1">
        <name>Mo-bis(molybdopterin guanine dinucleotide)</name>
        <dbReference type="ChEBI" id="CHEBI:60539"/>
    </cofactor>
</comment>
<evidence type="ECO:0000313" key="8">
    <source>
        <dbReference type="EMBL" id="MBB5273314.1"/>
    </source>
</evidence>
<keyword evidence="2" id="KW-0500">Molybdenum</keyword>
<dbReference type="GO" id="GO:0030151">
    <property type="term" value="F:molybdenum ion binding"/>
    <property type="evidence" value="ECO:0007669"/>
    <property type="project" value="TreeGrafter"/>
</dbReference>
<dbReference type="Pfam" id="PF18364">
    <property type="entry name" value="Molybdopterin_N"/>
    <property type="match status" value="1"/>
</dbReference>
<protein>
    <submittedName>
        <fullName evidence="8">Molybdopterin guanine dinucleotide-containing S/N-oxide reductase-like protein</fullName>
    </submittedName>
</protein>
<evidence type="ECO:0000256" key="3">
    <source>
        <dbReference type="ARBA" id="ARBA00023002"/>
    </source>
</evidence>
<dbReference type="SUPFAM" id="SSF53706">
    <property type="entry name" value="Formate dehydrogenase/DMSO reductase, domains 1-3"/>
    <property type="match status" value="1"/>
</dbReference>
<proteinExistence type="predicted"/>
<keyword evidence="5" id="KW-0732">Signal</keyword>
<evidence type="ECO:0000259" key="7">
    <source>
        <dbReference type="Pfam" id="PF18364"/>
    </source>
</evidence>
<dbReference type="PANTHER" id="PTHR43742">
    <property type="entry name" value="TRIMETHYLAMINE-N-OXIDE REDUCTASE"/>
    <property type="match status" value="1"/>
</dbReference>
<dbReference type="EMBL" id="JACHGB010000006">
    <property type="protein sequence ID" value="MBB5273314.1"/>
    <property type="molecule type" value="Genomic_DNA"/>
</dbReference>
<dbReference type="Pfam" id="PF00384">
    <property type="entry name" value="Molybdopterin"/>
    <property type="match status" value="1"/>
</dbReference>
<sequence length="419" mass="45328">MNLTRRQWIGMSTTGLLGAAVSGLKLSPIAQALAATAPDEAAQLAALRAFSGKVSHATHYGPLIATVEKGRIVKIEAQGSDKMPTGMLTEGVLDRTYDKTRVVGPMVRKSYLEWERAGRKGSNKPELRGKDAWVQVSWDTALGLTAKAILDTIEKQGNEGCFSSSYGGWSHAGIFRPNVLQGRFFNLLGGSSITTGDYSAGAGQIIMPMVIGDMEVYSAQTAWEQLRDNTELVVFIGCDPDKNNRIEYTVPDHEMYGGWEAIRKAGCKFISINPQVTTTDEKMGADWVRIVPNTDTALFLAMSQHLLSQGKHNQAFIDKYTVGFDKYRAYLEGKDGTPPKTPEWAARITGIPAARIRSLAEVMAAAACRSRAARRPPACPRAAIPSGRSARRRASARCCSTPARSSPTTAASTPTPRSS</sequence>
<evidence type="ECO:0000259" key="6">
    <source>
        <dbReference type="Pfam" id="PF00384"/>
    </source>
</evidence>
<dbReference type="InterPro" id="IPR041460">
    <property type="entry name" value="Molybdopterin_N"/>
</dbReference>
<dbReference type="GO" id="GO:0009061">
    <property type="term" value="P:anaerobic respiration"/>
    <property type="evidence" value="ECO:0007669"/>
    <property type="project" value="TreeGrafter"/>
</dbReference>
<reference evidence="8 9" key="1">
    <citation type="submission" date="2020-08" db="EMBL/GenBank/DDBJ databases">
        <title>Genomic Encyclopedia of Type Strains, Phase IV (KMG-IV): sequencing the most valuable type-strain genomes for metagenomic binning, comparative biology and taxonomic classification.</title>
        <authorList>
            <person name="Goeker M."/>
        </authorList>
    </citation>
    <scope>NUCLEOTIDE SEQUENCE [LARGE SCALE GENOMIC DNA]</scope>
    <source>
        <strain evidence="8 9">DSM 29781</strain>
    </source>
</reference>
<dbReference type="Gene3D" id="3.40.228.10">
    <property type="entry name" value="Dimethylsulfoxide Reductase, domain 2"/>
    <property type="match status" value="1"/>
</dbReference>
<dbReference type="InterPro" id="IPR006311">
    <property type="entry name" value="TAT_signal"/>
</dbReference>
<dbReference type="PANTHER" id="PTHR43742:SF10">
    <property type="entry name" value="TRIMETHYLAMINE-N-OXIDE REDUCTASE 2"/>
    <property type="match status" value="1"/>
</dbReference>
<comment type="caution">
    <text evidence="8">The sequence shown here is derived from an EMBL/GenBank/DDBJ whole genome shotgun (WGS) entry which is preliminary data.</text>
</comment>
<keyword evidence="3" id="KW-0560">Oxidoreductase</keyword>
<evidence type="ECO:0000256" key="1">
    <source>
        <dbReference type="ARBA" id="ARBA00001942"/>
    </source>
</evidence>
<dbReference type="Proteomes" id="UP000532440">
    <property type="component" value="Unassembled WGS sequence"/>
</dbReference>
<dbReference type="GO" id="GO:0016491">
    <property type="term" value="F:oxidoreductase activity"/>
    <property type="evidence" value="ECO:0007669"/>
    <property type="project" value="UniProtKB-KW"/>
</dbReference>
<organism evidence="8 9">
    <name type="scientific">Quisquiliibacterium transsilvanicum</name>
    <dbReference type="NCBI Taxonomy" id="1549638"/>
    <lineage>
        <taxon>Bacteria</taxon>
        <taxon>Pseudomonadati</taxon>
        <taxon>Pseudomonadota</taxon>
        <taxon>Betaproteobacteria</taxon>
        <taxon>Burkholderiales</taxon>
        <taxon>Burkholderiaceae</taxon>
        <taxon>Quisquiliibacterium</taxon>
    </lineage>
</organism>
<feature type="signal peptide" evidence="5">
    <location>
        <begin position="1"/>
        <end position="34"/>
    </location>
</feature>
<feature type="domain" description="Molybdopterin oxidoreductase N-terminal" evidence="7">
    <location>
        <begin position="56"/>
        <end position="97"/>
    </location>
</feature>
<evidence type="ECO:0000256" key="2">
    <source>
        <dbReference type="ARBA" id="ARBA00022505"/>
    </source>
</evidence>
<gene>
    <name evidence="8" type="ORF">HNQ70_003342</name>
</gene>
<feature type="compositionally biased region" description="Low complexity" evidence="4">
    <location>
        <begin position="396"/>
        <end position="419"/>
    </location>
</feature>
<dbReference type="PROSITE" id="PS51318">
    <property type="entry name" value="TAT"/>
    <property type="match status" value="1"/>
</dbReference>
<feature type="domain" description="Molybdopterin oxidoreductase" evidence="6">
    <location>
        <begin position="101"/>
        <end position="393"/>
    </location>
</feature>
<dbReference type="AlphaFoldDB" id="A0A7W8MAN7"/>
<dbReference type="GO" id="GO:0030288">
    <property type="term" value="C:outer membrane-bounded periplasmic space"/>
    <property type="evidence" value="ECO:0007669"/>
    <property type="project" value="TreeGrafter"/>
</dbReference>
<keyword evidence="9" id="KW-1185">Reference proteome</keyword>
<evidence type="ECO:0000256" key="4">
    <source>
        <dbReference type="SAM" id="MobiDB-lite"/>
    </source>
</evidence>
<evidence type="ECO:0000256" key="5">
    <source>
        <dbReference type="SAM" id="SignalP"/>
    </source>
</evidence>
<evidence type="ECO:0000313" key="9">
    <source>
        <dbReference type="Proteomes" id="UP000532440"/>
    </source>
</evidence>